<evidence type="ECO:0000313" key="2">
    <source>
        <dbReference type="EMBL" id="TPX55041.1"/>
    </source>
</evidence>
<feature type="region of interest" description="Disordered" evidence="1">
    <location>
        <begin position="1"/>
        <end position="39"/>
    </location>
</feature>
<reference evidence="2 3" key="1">
    <citation type="journal article" date="2019" name="Sci. Rep.">
        <title>Comparative genomics of chytrid fungi reveal insights into the obligate biotrophic and pathogenic lifestyle of Synchytrium endobioticum.</title>
        <authorList>
            <person name="van de Vossenberg B.T.L.H."/>
            <person name="Warris S."/>
            <person name="Nguyen H.D.T."/>
            <person name="van Gent-Pelzer M.P.E."/>
            <person name="Joly D.L."/>
            <person name="van de Geest H.C."/>
            <person name="Bonants P.J.M."/>
            <person name="Smith D.S."/>
            <person name="Levesque C.A."/>
            <person name="van der Lee T.A.J."/>
        </authorList>
    </citation>
    <scope>NUCLEOTIDE SEQUENCE [LARGE SCALE GENOMIC DNA]</scope>
    <source>
        <strain evidence="2 3">MB42</strain>
    </source>
</reference>
<name>A0A507DU86_9FUNG</name>
<organism evidence="2 3">
    <name type="scientific">Synchytrium endobioticum</name>
    <dbReference type="NCBI Taxonomy" id="286115"/>
    <lineage>
        <taxon>Eukaryota</taxon>
        <taxon>Fungi</taxon>
        <taxon>Fungi incertae sedis</taxon>
        <taxon>Chytridiomycota</taxon>
        <taxon>Chytridiomycota incertae sedis</taxon>
        <taxon>Chytridiomycetes</taxon>
        <taxon>Synchytriales</taxon>
        <taxon>Synchytriaceae</taxon>
        <taxon>Synchytrium</taxon>
    </lineage>
</organism>
<evidence type="ECO:0000313" key="3">
    <source>
        <dbReference type="Proteomes" id="UP000317494"/>
    </source>
</evidence>
<protein>
    <submittedName>
        <fullName evidence="2">Uncharacterized protein</fullName>
    </submittedName>
</protein>
<dbReference type="EMBL" id="QEAN01000001">
    <property type="protein sequence ID" value="TPX55041.1"/>
    <property type="molecule type" value="Genomic_DNA"/>
</dbReference>
<gene>
    <name evidence="2" type="ORF">SeMB42_g00033</name>
</gene>
<dbReference type="VEuPathDB" id="FungiDB:SeMB42_g00033"/>
<evidence type="ECO:0000256" key="1">
    <source>
        <dbReference type="SAM" id="MobiDB-lite"/>
    </source>
</evidence>
<keyword evidence="3" id="KW-1185">Reference proteome</keyword>
<dbReference type="AlphaFoldDB" id="A0A507DU86"/>
<comment type="caution">
    <text evidence="2">The sequence shown here is derived from an EMBL/GenBank/DDBJ whole genome shotgun (WGS) entry which is preliminary data.</text>
</comment>
<sequence>MANQDAFSVHLGRLRNNRKNGEGNPDPVHRPRDFAAETGPTQRICRFDRILSIILPQNIRVRNERSSGWPLQPRRMMIGGWTELS</sequence>
<dbReference type="Proteomes" id="UP000317494">
    <property type="component" value="Unassembled WGS sequence"/>
</dbReference>
<accession>A0A507DU86</accession>
<proteinExistence type="predicted"/>